<dbReference type="Gene3D" id="3.90.550.20">
    <property type="match status" value="1"/>
</dbReference>
<dbReference type="GeneID" id="116178530"/>
<dbReference type="InterPro" id="IPR029044">
    <property type="entry name" value="Nucleotide-diphossugar_trans"/>
</dbReference>
<evidence type="ECO:0000256" key="5">
    <source>
        <dbReference type="ARBA" id="ARBA00023034"/>
    </source>
</evidence>
<evidence type="ECO:0000313" key="8">
    <source>
        <dbReference type="EMBL" id="JAV86441.1"/>
    </source>
</evidence>
<name>A0A1Y1ML67_PHOPY</name>
<evidence type="ECO:0000256" key="4">
    <source>
        <dbReference type="ARBA" id="ARBA00022679"/>
    </source>
</evidence>
<dbReference type="Pfam" id="PF04488">
    <property type="entry name" value="Gly_transf_sug"/>
    <property type="match status" value="1"/>
</dbReference>
<evidence type="ECO:0000256" key="2">
    <source>
        <dbReference type="ARBA" id="ARBA00009003"/>
    </source>
</evidence>
<dbReference type="InterPro" id="IPR007652">
    <property type="entry name" value="A1-4-GlycosylTfrase_dom"/>
</dbReference>
<evidence type="ECO:0000259" key="7">
    <source>
        <dbReference type="Pfam" id="PF04572"/>
    </source>
</evidence>
<dbReference type="EMBL" id="GEZM01028140">
    <property type="protein sequence ID" value="JAV86441.1"/>
    <property type="molecule type" value="Transcribed_RNA"/>
</dbReference>
<organism evidence="8">
    <name type="scientific">Photinus pyralis</name>
    <name type="common">Common eastern firefly</name>
    <name type="synonym">Lampyris pyralis</name>
    <dbReference type="NCBI Taxonomy" id="7054"/>
    <lineage>
        <taxon>Eukaryota</taxon>
        <taxon>Metazoa</taxon>
        <taxon>Ecdysozoa</taxon>
        <taxon>Arthropoda</taxon>
        <taxon>Hexapoda</taxon>
        <taxon>Insecta</taxon>
        <taxon>Pterygota</taxon>
        <taxon>Neoptera</taxon>
        <taxon>Endopterygota</taxon>
        <taxon>Coleoptera</taxon>
        <taxon>Polyphaga</taxon>
        <taxon>Elateriformia</taxon>
        <taxon>Elateroidea</taxon>
        <taxon>Lampyridae</taxon>
        <taxon>Lampyrinae</taxon>
        <taxon>Photinus</taxon>
    </lineage>
</organism>
<comment type="subcellular location">
    <subcellularLocation>
        <location evidence="1">Golgi apparatus membrane</location>
        <topology evidence="1">Single-pass type II membrane protein</topology>
    </subcellularLocation>
</comment>
<dbReference type="RefSeq" id="XP_031353901.1">
    <property type="nucleotide sequence ID" value="XM_031498041.1"/>
</dbReference>
<evidence type="ECO:0000256" key="1">
    <source>
        <dbReference type="ARBA" id="ARBA00004323"/>
    </source>
</evidence>
<dbReference type="SUPFAM" id="SSF53448">
    <property type="entry name" value="Nucleotide-diphospho-sugar transferases"/>
    <property type="match status" value="1"/>
</dbReference>
<sequence>MGGHNRDGKVEASLYARSHASDVLRYLSLWKYGGIYLDLDVIVIKPLQDLPANYAGSESENNVAAGVINFSPDGRGHGFAQRCLEDLRRNFRGKDWGYNGPGVITRLLKNLCGVKKAKDMLKKDCRGFKVYPPEAFYPVEWWNWKMYFDSKYNEKMLNITRNSYVIHVWNKHSVNTKIKINSEVPYSIFAKKYCPKVFAECEEYF</sequence>
<dbReference type="PANTHER" id="PTHR12042:SF21">
    <property type="entry name" value="ALPHA1,4-GALACTOSYLTRANSFERASE 1-RELATED"/>
    <property type="match status" value="1"/>
</dbReference>
<feature type="domain" description="Alpha 1,4-glycosyltransferase" evidence="7">
    <location>
        <begin position="74"/>
        <end position="200"/>
    </location>
</feature>
<dbReference type="GO" id="GO:0000139">
    <property type="term" value="C:Golgi membrane"/>
    <property type="evidence" value="ECO:0007669"/>
    <property type="project" value="UniProtKB-SubCell"/>
</dbReference>
<proteinExistence type="inferred from homology"/>
<keyword evidence="5" id="KW-0333">Golgi apparatus</keyword>
<dbReference type="InterPro" id="IPR007577">
    <property type="entry name" value="GlycoTrfase_DXD_sugar-bd_CS"/>
</dbReference>
<reference evidence="8" key="1">
    <citation type="journal article" date="2016" name="Sci. Rep.">
        <title>Molecular characterization of firefly nuptial gifts: a multi-omics approach sheds light on postcopulatory sexual selection.</title>
        <authorList>
            <person name="Al-Wathiqui N."/>
            <person name="Fallon T.R."/>
            <person name="South A."/>
            <person name="Weng J.K."/>
            <person name="Lewis S.M."/>
        </authorList>
    </citation>
    <scope>NUCLEOTIDE SEQUENCE</scope>
</reference>
<protein>
    <recommendedName>
        <fullName evidence="7">Alpha 1,4-glycosyltransferase domain-containing protein</fullName>
    </recommendedName>
</protein>
<dbReference type="InterPro" id="IPR051981">
    <property type="entry name" value="Glycosyltransf_32"/>
</dbReference>
<dbReference type="Pfam" id="PF04572">
    <property type="entry name" value="Gb3_synth"/>
    <property type="match status" value="1"/>
</dbReference>
<evidence type="ECO:0000256" key="3">
    <source>
        <dbReference type="ARBA" id="ARBA00022676"/>
    </source>
</evidence>
<comment type="similarity">
    <text evidence="2">Belongs to the glycosyltransferase 32 family.</text>
</comment>
<dbReference type="PANTHER" id="PTHR12042">
    <property type="entry name" value="LACTOSYLCERAMIDE 4-ALPHA-GALACTOSYLTRANSFERASE ALPHA- 1,4-GALACTOSYLTRANSFERASE"/>
    <property type="match status" value="1"/>
</dbReference>
<accession>A0A1Y1ML67</accession>
<keyword evidence="3" id="KW-0328">Glycosyltransferase</keyword>
<dbReference type="GO" id="GO:0016758">
    <property type="term" value="F:hexosyltransferase activity"/>
    <property type="evidence" value="ECO:0007669"/>
    <property type="project" value="TreeGrafter"/>
</dbReference>
<dbReference type="GO" id="GO:0006688">
    <property type="term" value="P:glycosphingolipid biosynthetic process"/>
    <property type="evidence" value="ECO:0007669"/>
    <property type="project" value="TreeGrafter"/>
</dbReference>
<dbReference type="AlphaFoldDB" id="A0A1Y1ML67"/>
<keyword evidence="6" id="KW-0472">Membrane</keyword>
<evidence type="ECO:0000256" key="6">
    <source>
        <dbReference type="ARBA" id="ARBA00023136"/>
    </source>
</evidence>
<keyword evidence="4" id="KW-0808">Transferase</keyword>